<comment type="caution">
    <text evidence="1">The sequence shown here is derived from an EMBL/GenBank/DDBJ whole genome shotgun (WGS) entry which is preliminary data.</text>
</comment>
<dbReference type="Proteomes" id="UP000436088">
    <property type="component" value="Unassembled WGS sequence"/>
</dbReference>
<evidence type="ECO:0000313" key="1">
    <source>
        <dbReference type="EMBL" id="KAE8702969.1"/>
    </source>
</evidence>
<dbReference type="EMBL" id="VEPZ02001004">
    <property type="protein sequence ID" value="KAE8702969.1"/>
    <property type="molecule type" value="Genomic_DNA"/>
</dbReference>
<accession>A0A6A3AJA2</accession>
<evidence type="ECO:0000313" key="2">
    <source>
        <dbReference type="Proteomes" id="UP000436088"/>
    </source>
</evidence>
<dbReference type="AlphaFoldDB" id="A0A6A3AJA2"/>
<protein>
    <submittedName>
        <fullName evidence="1">Uncharacterized protein</fullName>
    </submittedName>
</protein>
<keyword evidence="2" id="KW-1185">Reference proteome</keyword>
<reference evidence="1" key="1">
    <citation type="submission" date="2019-09" db="EMBL/GenBank/DDBJ databases">
        <title>Draft genome information of white flower Hibiscus syriacus.</title>
        <authorList>
            <person name="Kim Y.-M."/>
        </authorList>
    </citation>
    <scope>NUCLEOTIDE SEQUENCE [LARGE SCALE GENOMIC DNA]</scope>
    <source>
        <strain evidence="1">YM2019G1</strain>
    </source>
</reference>
<organism evidence="1 2">
    <name type="scientific">Hibiscus syriacus</name>
    <name type="common">Rose of Sharon</name>
    <dbReference type="NCBI Taxonomy" id="106335"/>
    <lineage>
        <taxon>Eukaryota</taxon>
        <taxon>Viridiplantae</taxon>
        <taxon>Streptophyta</taxon>
        <taxon>Embryophyta</taxon>
        <taxon>Tracheophyta</taxon>
        <taxon>Spermatophyta</taxon>
        <taxon>Magnoliopsida</taxon>
        <taxon>eudicotyledons</taxon>
        <taxon>Gunneridae</taxon>
        <taxon>Pentapetalae</taxon>
        <taxon>rosids</taxon>
        <taxon>malvids</taxon>
        <taxon>Malvales</taxon>
        <taxon>Malvaceae</taxon>
        <taxon>Malvoideae</taxon>
        <taxon>Hibiscus</taxon>
    </lineage>
</organism>
<gene>
    <name evidence="1" type="ORF">F3Y22_tig00110478pilonHSYRG00133</name>
</gene>
<dbReference type="InterPro" id="IPR046349">
    <property type="entry name" value="C1-like_sf"/>
</dbReference>
<sequence length="127" mass="14157">MEDSNNYGHRHPLVLLNEDQLISSPSGVVAVCSSCREKVSAPCFRCAEDCGSYLHKHVALEDPLISTKKDDEQLDDVPMCFGCWEPLANYTLIAIGSLARYVKKPDEEDLFIVVQLIMEAILVQNAM</sequence>
<dbReference type="SUPFAM" id="SSF57889">
    <property type="entry name" value="Cysteine-rich domain"/>
    <property type="match status" value="1"/>
</dbReference>
<proteinExistence type="predicted"/>
<name>A0A6A3AJA2_HIBSY</name>